<dbReference type="STRING" id="118126.L21_1834"/>
<evidence type="ECO:0000313" key="2">
    <source>
        <dbReference type="Proteomes" id="UP000184671"/>
    </source>
</evidence>
<dbReference type="RefSeq" id="WP_178377711.1">
    <property type="nucleotide sequence ID" value="NZ_FMID01000044.1"/>
</dbReference>
<sequence length="51" mass="5621">MEQSAFSTFACIAERAARYPTVVRRSQMRKAAYFASDAPANRPLLVAESLA</sequence>
<organism evidence="1 2">
    <name type="scientific">Methanoculleus chikugoensis</name>
    <dbReference type="NCBI Taxonomy" id="118126"/>
    <lineage>
        <taxon>Archaea</taxon>
        <taxon>Methanobacteriati</taxon>
        <taxon>Methanobacteriota</taxon>
        <taxon>Stenosarchaea group</taxon>
        <taxon>Methanomicrobia</taxon>
        <taxon>Methanomicrobiales</taxon>
        <taxon>Methanomicrobiaceae</taxon>
        <taxon>Methanoculleus</taxon>
    </lineage>
</organism>
<gene>
    <name evidence="1" type="ORF">L21_1834</name>
</gene>
<dbReference type="Proteomes" id="UP000184671">
    <property type="component" value="Unassembled WGS sequence"/>
</dbReference>
<evidence type="ECO:0000313" key="1">
    <source>
        <dbReference type="EMBL" id="SCL75917.1"/>
    </source>
</evidence>
<dbReference type="AlphaFoldDB" id="A0A1M4MM46"/>
<proteinExistence type="predicted"/>
<protein>
    <submittedName>
        <fullName evidence="1">Uncharacterized protein</fullName>
    </submittedName>
</protein>
<reference evidence="1 2" key="1">
    <citation type="submission" date="2016-08" db="EMBL/GenBank/DDBJ databases">
        <authorList>
            <person name="Seilhamer J.J."/>
        </authorList>
    </citation>
    <scope>NUCLEOTIDE SEQUENCE [LARGE SCALE GENOMIC DNA]</scope>
    <source>
        <strain evidence="1">L21-II-0</strain>
    </source>
</reference>
<dbReference type="OrthoDB" id="107053at2157"/>
<dbReference type="EMBL" id="FMID01000044">
    <property type="protein sequence ID" value="SCL75917.1"/>
    <property type="molecule type" value="Genomic_DNA"/>
</dbReference>
<accession>A0A1M4MM46</accession>
<name>A0A1M4MM46_9EURY</name>